<dbReference type="InterPro" id="IPR011701">
    <property type="entry name" value="MFS"/>
</dbReference>
<accession>A0ABX0QNF4</accession>
<feature type="transmembrane region" description="Helical" evidence="7">
    <location>
        <begin position="244"/>
        <end position="263"/>
    </location>
</feature>
<keyword evidence="10" id="KW-1185">Reference proteome</keyword>
<name>A0ABX0QNF4_9GAMM</name>
<evidence type="ECO:0000259" key="8">
    <source>
        <dbReference type="PROSITE" id="PS50850"/>
    </source>
</evidence>
<evidence type="ECO:0000313" key="9">
    <source>
        <dbReference type="EMBL" id="NIE98606.1"/>
    </source>
</evidence>
<evidence type="ECO:0000256" key="2">
    <source>
        <dbReference type="ARBA" id="ARBA00022475"/>
    </source>
</evidence>
<dbReference type="PROSITE" id="PS50850">
    <property type="entry name" value="MFS"/>
    <property type="match status" value="1"/>
</dbReference>
<comment type="caution">
    <text evidence="9">The sequence shown here is derived from an EMBL/GenBank/DDBJ whole genome shotgun (WGS) entry which is preliminary data.</text>
</comment>
<feature type="transmembrane region" description="Helical" evidence="7">
    <location>
        <begin position="283"/>
        <end position="307"/>
    </location>
</feature>
<dbReference type="Proteomes" id="UP000780690">
    <property type="component" value="Unassembled WGS sequence"/>
</dbReference>
<feature type="transmembrane region" description="Helical" evidence="7">
    <location>
        <begin position="178"/>
        <end position="197"/>
    </location>
</feature>
<dbReference type="SUPFAM" id="SSF103473">
    <property type="entry name" value="MFS general substrate transporter"/>
    <property type="match status" value="1"/>
</dbReference>
<proteinExistence type="inferred from homology"/>
<evidence type="ECO:0000256" key="6">
    <source>
        <dbReference type="ARBA" id="ARBA00038514"/>
    </source>
</evidence>
<dbReference type="Gene3D" id="1.20.1250.20">
    <property type="entry name" value="MFS general substrate transporter like domains"/>
    <property type="match status" value="2"/>
</dbReference>
<feature type="transmembrane region" description="Helical" evidence="7">
    <location>
        <begin position="84"/>
        <end position="103"/>
    </location>
</feature>
<evidence type="ECO:0000256" key="5">
    <source>
        <dbReference type="ARBA" id="ARBA00023136"/>
    </source>
</evidence>
<organism evidence="9 10">
    <name type="scientific">Candidatus Pantoea formicae</name>
    <dbReference type="NCBI Taxonomy" id="2608355"/>
    <lineage>
        <taxon>Bacteria</taxon>
        <taxon>Pseudomonadati</taxon>
        <taxon>Pseudomonadota</taxon>
        <taxon>Gammaproteobacteria</taxon>
        <taxon>Enterobacterales</taxon>
        <taxon>Erwiniaceae</taxon>
        <taxon>Pantoea</taxon>
    </lineage>
</organism>
<keyword evidence="2" id="KW-1003">Cell membrane</keyword>
<gene>
    <name evidence="9" type="ORF">F3J38_00760</name>
</gene>
<feature type="domain" description="Major facilitator superfamily (MFS) profile" evidence="8">
    <location>
        <begin position="19"/>
        <end position="431"/>
    </location>
</feature>
<evidence type="ECO:0000256" key="4">
    <source>
        <dbReference type="ARBA" id="ARBA00022989"/>
    </source>
</evidence>
<dbReference type="NCBIfam" id="TIGR00893">
    <property type="entry name" value="2A0114"/>
    <property type="match status" value="1"/>
</dbReference>
<protein>
    <submittedName>
        <fullName evidence="9">MFS transporter</fullName>
    </submittedName>
</protein>
<feature type="transmembrane region" description="Helical" evidence="7">
    <location>
        <begin position="343"/>
        <end position="364"/>
    </location>
</feature>
<comment type="similarity">
    <text evidence="6">Belongs to the major facilitator superfamily. Phthalate permease family.</text>
</comment>
<feature type="transmembrane region" description="Helical" evidence="7">
    <location>
        <begin position="376"/>
        <end position="399"/>
    </location>
</feature>
<keyword evidence="4 7" id="KW-1133">Transmembrane helix</keyword>
<dbReference type="InterPro" id="IPR036259">
    <property type="entry name" value="MFS_trans_sf"/>
</dbReference>
<feature type="transmembrane region" description="Helical" evidence="7">
    <location>
        <begin position="109"/>
        <end position="129"/>
    </location>
</feature>
<dbReference type="PANTHER" id="PTHR11662">
    <property type="entry name" value="SOLUTE CARRIER FAMILY 17"/>
    <property type="match status" value="1"/>
</dbReference>
<feature type="transmembrane region" description="Helical" evidence="7">
    <location>
        <begin position="150"/>
        <end position="172"/>
    </location>
</feature>
<keyword evidence="3 7" id="KW-0812">Transmembrane</keyword>
<dbReference type="Pfam" id="PF07690">
    <property type="entry name" value="MFS_1"/>
    <property type="match status" value="1"/>
</dbReference>
<comment type="subcellular location">
    <subcellularLocation>
        <location evidence="1">Cell membrane</location>
        <topology evidence="1">Multi-pass membrane protein</topology>
    </subcellularLocation>
</comment>
<feature type="transmembrane region" description="Helical" evidence="7">
    <location>
        <begin position="56"/>
        <end position="77"/>
    </location>
</feature>
<dbReference type="InterPro" id="IPR050382">
    <property type="entry name" value="MFS_Na/Anion_cotransporter"/>
</dbReference>
<dbReference type="EMBL" id="VWXD01000001">
    <property type="protein sequence ID" value="NIE98606.1"/>
    <property type="molecule type" value="Genomic_DNA"/>
</dbReference>
<dbReference type="CDD" id="cd17319">
    <property type="entry name" value="MFS_ExuT_GudP_like"/>
    <property type="match status" value="1"/>
</dbReference>
<feature type="transmembrane region" description="Helical" evidence="7">
    <location>
        <begin position="319"/>
        <end position="337"/>
    </location>
</feature>
<dbReference type="PIRSF" id="PIRSF002808">
    <property type="entry name" value="Hexose_phosphate_transp"/>
    <property type="match status" value="1"/>
</dbReference>
<evidence type="ECO:0000256" key="7">
    <source>
        <dbReference type="SAM" id="Phobius"/>
    </source>
</evidence>
<dbReference type="InterPro" id="IPR000849">
    <property type="entry name" value="Sugar_P_transporter"/>
</dbReference>
<evidence type="ECO:0000256" key="3">
    <source>
        <dbReference type="ARBA" id="ARBA00022692"/>
    </source>
</evidence>
<keyword evidence="5 7" id="KW-0472">Membrane</keyword>
<evidence type="ECO:0000256" key="1">
    <source>
        <dbReference type="ARBA" id="ARBA00004651"/>
    </source>
</evidence>
<feature type="transmembrane region" description="Helical" evidence="7">
    <location>
        <begin position="405"/>
        <end position="426"/>
    </location>
</feature>
<sequence length="454" mass="50185">MATTVAHQSTKPSRVRFTILIFLFLATVFNYVDRATLSVAAPFMSKELGFDAVTMGWAFSAFGWAYVAMQIPGGWLLDKFGARLVYGVGLVAWSALTFMQGYVQLFAQSFALLFILRFLMGMVEAPAFPANSRLSVQWFPNNERGFVTSVYSAAQYIALGIFTPVMTLILQTWSWHAIFHWAGAVGVVLGLLWLWYVRDPLRHKQVNQAEIDYIRAGGGIPDLSHKKNLAFRFRHLKPLIANRMMVGVYIGQFCLTSITWFFLTWFPTYLYQDRGMSILKVGLVASIPAIAGFIGGMLGGLCSDYLLRKGYDLTLARKLPVMAGMIFSAVIILANYVTSDIAVIIVMSVAFFAKGFGNIGWCILSDTSPKEVLGVAGGLFNFFGNIASIATPLVVGLILAKTGSFNLAILYVGMMGIIGAISYLFIVGPLKRLEMPQEARQLTHTLQAEQQQQE</sequence>
<reference evidence="9 10" key="1">
    <citation type="journal article" date="2019" name="bioRxiv">
        <title>Bacteria contribute to plant secondary compound degradation in a generalist herbivore system.</title>
        <authorList>
            <person name="Francoeur C.B."/>
            <person name="Khadempour L."/>
            <person name="Moreira-Soto R.D."/>
            <person name="Gotting K."/>
            <person name="Book A.J."/>
            <person name="Pinto-Tomas A.A."/>
            <person name="Keefover-Ring K."/>
            <person name="Currie C.R."/>
        </authorList>
    </citation>
    <scope>NUCLEOTIDE SEQUENCE [LARGE SCALE GENOMIC DNA]</scope>
    <source>
        <strain evidence="9 10">Acro-805</strain>
    </source>
</reference>
<evidence type="ECO:0000313" key="10">
    <source>
        <dbReference type="Proteomes" id="UP000780690"/>
    </source>
</evidence>
<dbReference type="RefSeq" id="WP_167134219.1">
    <property type="nucleotide sequence ID" value="NZ_VWXD01000001.1"/>
</dbReference>
<dbReference type="InterPro" id="IPR020846">
    <property type="entry name" value="MFS_dom"/>
</dbReference>
<dbReference type="PANTHER" id="PTHR11662:SF399">
    <property type="entry name" value="FI19708P1-RELATED"/>
    <property type="match status" value="1"/>
</dbReference>